<evidence type="ECO:0000313" key="2">
    <source>
        <dbReference type="EMBL" id="KRH41383.1"/>
    </source>
</evidence>
<evidence type="ECO:0000313" key="3">
    <source>
        <dbReference type="EnsemblPlants" id="KRH41383"/>
    </source>
</evidence>
<reference evidence="2" key="3">
    <citation type="submission" date="2018-07" db="EMBL/GenBank/DDBJ databases">
        <title>WGS assembly of Glycine max.</title>
        <authorList>
            <person name="Schmutz J."/>
            <person name="Cannon S."/>
            <person name="Schlueter J."/>
            <person name="Ma J."/>
            <person name="Mitros T."/>
            <person name="Nelson W."/>
            <person name="Hyten D."/>
            <person name="Song Q."/>
            <person name="Thelen J."/>
            <person name="Cheng J."/>
            <person name="Xu D."/>
            <person name="Hellsten U."/>
            <person name="May G."/>
            <person name="Yu Y."/>
            <person name="Sakurai T."/>
            <person name="Umezawa T."/>
            <person name="Bhattacharyya M."/>
            <person name="Sandhu D."/>
            <person name="Valliyodan B."/>
            <person name="Lindquist E."/>
            <person name="Peto M."/>
            <person name="Grant D."/>
            <person name="Shu S."/>
            <person name="Goodstein D."/>
            <person name="Barry K."/>
            <person name="Futrell-Griggs M."/>
            <person name="Abernathy B."/>
            <person name="Du J."/>
            <person name="Tian Z."/>
            <person name="Zhu L."/>
            <person name="Gill N."/>
            <person name="Joshi T."/>
            <person name="Libault M."/>
            <person name="Sethuraman A."/>
            <person name="Zhang X."/>
            <person name="Shinozaki K."/>
            <person name="Nguyen H."/>
            <person name="Wing R."/>
            <person name="Cregan P."/>
            <person name="Specht J."/>
            <person name="Grimwood J."/>
            <person name="Rokhsar D."/>
            <person name="Stacey G."/>
            <person name="Shoemaker R."/>
            <person name="Jackson S."/>
        </authorList>
    </citation>
    <scope>NUCLEOTIDE SEQUENCE</scope>
    <source>
        <tissue evidence="2">Callus</tissue>
    </source>
</reference>
<dbReference type="Gramene" id="KRH41383">
    <property type="protein sequence ID" value="KRH41383"/>
    <property type="gene ID" value="GLYMA_08G026600"/>
</dbReference>
<keyword evidence="1" id="KW-1133">Transmembrane helix</keyword>
<organism evidence="2">
    <name type="scientific">Glycine max</name>
    <name type="common">Soybean</name>
    <name type="synonym">Glycine hispida</name>
    <dbReference type="NCBI Taxonomy" id="3847"/>
    <lineage>
        <taxon>Eukaryota</taxon>
        <taxon>Viridiplantae</taxon>
        <taxon>Streptophyta</taxon>
        <taxon>Embryophyta</taxon>
        <taxon>Tracheophyta</taxon>
        <taxon>Spermatophyta</taxon>
        <taxon>Magnoliopsida</taxon>
        <taxon>eudicotyledons</taxon>
        <taxon>Gunneridae</taxon>
        <taxon>Pentapetalae</taxon>
        <taxon>rosids</taxon>
        <taxon>fabids</taxon>
        <taxon>Fabales</taxon>
        <taxon>Fabaceae</taxon>
        <taxon>Papilionoideae</taxon>
        <taxon>50 kb inversion clade</taxon>
        <taxon>NPAAA clade</taxon>
        <taxon>indigoferoid/millettioid clade</taxon>
        <taxon>Phaseoleae</taxon>
        <taxon>Glycine</taxon>
        <taxon>Glycine subgen. Soja</taxon>
    </lineage>
</organism>
<reference evidence="2 3" key="1">
    <citation type="journal article" date="2010" name="Nature">
        <title>Genome sequence of the palaeopolyploid soybean.</title>
        <authorList>
            <person name="Schmutz J."/>
            <person name="Cannon S.B."/>
            <person name="Schlueter J."/>
            <person name="Ma J."/>
            <person name="Mitros T."/>
            <person name="Nelson W."/>
            <person name="Hyten D.L."/>
            <person name="Song Q."/>
            <person name="Thelen J.J."/>
            <person name="Cheng J."/>
            <person name="Xu D."/>
            <person name="Hellsten U."/>
            <person name="May G.D."/>
            <person name="Yu Y."/>
            <person name="Sakurai T."/>
            <person name="Umezawa T."/>
            <person name="Bhattacharyya M.K."/>
            <person name="Sandhu D."/>
            <person name="Valliyodan B."/>
            <person name="Lindquist E."/>
            <person name="Peto M."/>
            <person name="Grant D."/>
            <person name="Shu S."/>
            <person name="Goodstein D."/>
            <person name="Barry K."/>
            <person name="Futrell-Griggs M."/>
            <person name="Abernathy B."/>
            <person name="Du J."/>
            <person name="Tian Z."/>
            <person name="Zhu L."/>
            <person name="Gill N."/>
            <person name="Joshi T."/>
            <person name="Libault M."/>
            <person name="Sethuraman A."/>
            <person name="Zhang X.-C."/>
            <person name="Shinozaki K."/>
            <person name="Nguyen H.T."/>
            <person name="Wing R.A."/>
            <person name="Cregan P."/>
            <person name="Specht J."/>
            <person name="Grimwood J."/>
            <person name="Rokhsar D."/>
            <person name="Stacey G."/>
            <person name="Shoemaker R.C."/>
            <person name="Jackson S.A."/>
        </authorList>
    </citation>
    <scope>NUCLEOTIDE SEQUENCE [LARGE SCALE GENOMIC DNA]</scope>
    <source>
        <strain evidence="3">cv. Williams 82</strain>
        <tissue evidence="2">Callus</tissue>
    </source>
</reference>
<dbReference type="PaxDb" id="3847-GLYMA08G03010.3"/>
<keyword evidence="1" id="KW-0812">Transmembrane</keyword>
<protein>
    <submittedName>
        <fullName evidence="2 3">Uncharacterized protein</fullName>
    </submittedName>
</protein>
<proteinExistence type="predicted"/>
<dbReference type="HOGENOM" id="CLU_2030892_0_0_1"/>
<feature type="transmembrane region" description="Helical" evidence="1">
    <location>
        <begin position="36"/>
        <end position="53"/>
    </location>
</feature>
<feature type="transmembrane region" description="Helical" evidence="1">
    <location>
        <begin position="102"/>
        <end position="121"/>
    </location>
</feature>
<sequence length="122" mass="14441">MFWSFMCLLSEIWHDLATYGAWIFIGYVFTRHIMGIYWIGYLVNIGMIWQATMHGWLTVATTLHYSLQYHSSVISYCIHAFSNAYHVAVYLVLNGRCMMWELCFYLMFNLLCFLTTMCSVLK</sequence>
<name>I1KPP2_SOYBN</name>
<dbReference type="EnsemblPlants" id="KRH41383">
    <property type="protein sequence ID" value="KRH41383"/>
    <property type="gene ID" value="GLYMA_08G026600"/>
</dbReference>
<evidence type="ECO:0000256" key="1">
    <source>
        <dbReference type="SAM" id="Phobius"/>
    </source>
</evidence>
<accession>I1KPP2</accession>
<gene>
    <name evidence="2" type="ORF">GLYMA_08G026600</name>
</gene>
<reference evidence="3" key="2">
    <citation type="submission" date="2018-02" db="UniProtKB">
        <authorList>
            <consortium name="EnsemblPlants"/>
        </authorList>
    </citation>
    <scope>IDENTIFICATION</scope>
    <source>
        <strain evidence="3">Williams 82</strain>
    </source>
</reference>
<dbReference type="AlphaFoldDB" id="I1KPP2"/>
<keyword evidence="4" id="KW-1185">Reference proteome</keyword>
<feature type="transmembrane region" description="Helical" evidence="1">
    <location>
        <begin position="73"/>
        <end position="93"/>
    </location>
</feature>
<dbReference type="InParanoid" id="I1KPP2"/>
<feature type="transmembrane region" description="Helical" evidence="1">
    <location>
        <begin position="12"/>
        <end position="29"/>
    </location>
</feature>
<keyword evidence="1" id="KW-0472">Membrane</keyword>
<dbReference type="Proteomes" id="UP000008827">
    <property type="component" value="Chromosome 8"/>
</dbReference>
<evidence type="ECO:0000313" key="4">
    <source>
        <dbReference type="Proteomes" id="UP000008827"/>
    </source>
</evidence>
<dbReference type="EMBL" id="CM000841">
    <property type="protein sequence ID" value="KRH41383.1"/>
    <property type="molecule type" value="Genomic_DNA"/>
</dbReference>